<evidence type="ECO:0000313" key="1">
    <source>
        <dbReference type="EMBL" id="MBB3048358.1"/>
    </source>
</evidence>
<proteinExistence type="predicted"/>
<dbReference type="InterPro" id="IPR009659">
    <property type="entry name" value="DUF1249"/>
</dbReference>
<dbReference type="RefSeq" id="WP_246386926.1">
    <property type="nucleotide sequence ID" value="NZ_JACHWY010000003.1"/>
</dbReference>
<gene>
    <name evidence="1" type="ORF">FHR99_002632</name>
</gene>
<accession>A0A7W4W7B7</accession>
<protein>
    <recommendedName>
        <fullName evidence="3">DUF1249 domain-containing protein</fullName>
    </recommendedName>
</protein>
<dbReference type="Pfam" id="PF06853">
    <property type="entry name" value="DUF1249"/>
    <property type="match status" value="1"/>
</dbReference>
<dbReference type="PANTHER" id="PTHR38774">
    <property type="entry name" value="CYTOPLASMIC PROTEIN-RELATED"/>
    <property type="match status" value="1"/>
</dbReference>
<dbReference type="Proteomes" id="UP000537130">
    <property type="component" value="Unassembled WGS sequence"/>
</dbReference>
<comment type="caution">
    <text evidence="1">The sequence shown here is derived from an EMBL/GenBank/DDBJ whole genome shotgun (WGS) entry which is preliminary data.</text>
</comment>
<evidence type="ECO:0000313" key="2">
    <source>
        <dbReference type="Proteomes" id="UP000537130"/>
    </source>
</evidence>
<sequence>MAGNFAWRKQQEIAVEHVAKSVYNVDLSAHLAECELNFVRLCRLLPRMEAGDERVFGIGEGLQVRIDVSERTPYTSLLKICQEHRALADLNNEMTVRVYHDAGVAEVASFAGCYRVLGKNEYPNRRMHQRDEKQQWNRFLGEWLQHCLAQGHSLGDPAALLTL</sequence>
<dbReference type="PANTHER" id="PTHR38774:SF1">
    <property type="entry name" value="CYTOPLASMIC PROTEIN"/>
    <property type="match status" value="1"/>
</dbReference>
<organism evidence="1 2">
    <name type="scientific">Litorivivens lipolytica</name>
    <dbReference type="NCBI Taxonomy" id="1524264"/>
    <lineage>
        <taxon>Bacteria</taxon>
        <taxon>Pseudomonadati</taxon>
        <taxon>Pseudomonadota</taxon>
        <taxon>Gammaproteobacteria</taxon>
        <taxon>Litorivivens</taxon>
    </lineage>
</organism>
<dbReference type="AlphaFoldDB" id="A0A7W4W7B7"/>
<reference evidence="1 2" key="1">
    <citation type="submission" date="2020-08" db="EMBL/GenBank/DDBJ databases">
        <title>Genomic Encyclopedia of Type Strains, Phase III (KMG-III): the genomes of soil and plant-associated and newly described type strains.</title>
        <authorList>
            <person name="Whitman W."/>
        </authorList>
    </citation>
    <scope>NUCLEOTIDE SEQUENCE [LARGE SCALE GENOMIC DNA]</scope>
    <source>
        <strain evidence="1 2">CECT 8654</strain>
    </source>
</reference>
<evidence type="ECO:0008006" key="3">
    <source>
        <dbReference type="Google" id="ProtNLM"/>
    </source>
</evidence>
<dbReference type="EMBL" id="JACHWY010000003">
    <property type="protein sequence ID" value="MBB3048358.1"/>
    <property type="molecule type" value="Genomic_DNA"/>
</dbReference>
<name>A0A7W4W7B7_9GAMM</name>
<keyword evidence="2" id="KW-1185">Reference proteome</keyword>